<reference evidence="1 2" key="1">
    <citation type="submission" date="2008-07" db="EMBL/GenBank/DDBJ databases">
        <authorList>
            <person name="Tandeau de Marsac N."/>
            <person name="Ferriera S."/>
            <person name="Johnson J."/>
            <person name="Kravitz S."/>
            <person name="Beeson K."/>
            <person name="Sutton G."/>
            <person name="Rogers Y.-H."/>
            <person name="Friedman R."/>
            <person name="Frazier M."/>
            <person name="Venter J.C."/>
        </authorList>
    </citation>
    <scope>NUCLEOTIDE SEQUENCE [LARGE SCALE GENOMIC DNA]</scope>
    <source>
        <strain evidence="1 2">PCC 7420</strain>
    </source>
</reference>
<sequence>MNVTLPQKNIEDLVTKVLMNRCITPSDQQFLKCALLYKDSLKEHERILIERVFYGIRHGLLEILESTSV</sequence>
<dbReference type="OrthoDB" id="464405at2"/>
<keyword evidence="2" id="KW-1185">Reference proteome</keyword>
<organism evidence="1 2">
    <name type="scientific">Coleofasciculus chthonoplastes PCC 7420</name>
    <dbReference type="NCBI Taxonomy" id="118168"/>
    <lineage>
        <taxon>Bacteria</taxon>
        <taxon>Bacillati</taxon>
        <taxon>Cyanobacteriota</taxon>
        <taxon>Cyanophyceae</taxon>
        <taxon>Coleofasciculales</taxon>
        <taxon>Coleofasciculaceae</taxon>
        <taxon>Coleofasciculus</taxon>
    </lineage>
</organism>
<evidence type="ECO:0000313" key="1">
    <source>
        <dbReference type="EMBL" id="EDX78527.1"/>
    </source>
</evidence>
<dbReference type="RefSeq" id="WP_006098002.1">
    <property type="nucleotide sequence ID" value="NZ_DS989841.1"/>
</dbReference>
<dbReference type="EMBL" id="DS989841">
    <property type="protein sequence ID" value="EDX78527.1"/>
    <property type="molecule type" value="Genomic_DNA"/>
</dbReference>
<name>B4VI47_9CYAN</name>
<dbReference type="eggNOG" id="ENOG5033CNC">
    <property type="taxonomic scope" value="Bacteria"/>
</dbReference>
<proteinExistence type="predicted"/>
<gene>
    <name evidence="1" type="ORF">MC7420_7180</name>
</gene>
<evidence type="ECO:0000313" key="2">
    <source>
        <dbReference type="Proteomes" id="UP000003835"/>
    </source>
</evidence>
<dbReference type="AlphaFoldDB" id="B4VI47"/>
<dbReference type="HOGENOM" id="CLU_186050_2_0_3"/>
<dbReference type="Proteomes" id="UP000003835">
    <property type="component" value="Unassembled WGS sequence"/>
</dbReference>
<protein>
    <submittedName>
        <fullName evidence="1">Uncharacterized protein</fullName>
    </submittedName>
</protein>
<accession>B4VI47</accession>